<reference evidence="1 2" key="1">
    <citation type="submission" date="2023-06" db="EMBL/GenBank/DDBJ databases">
        <title>Genome sequence of Methanimicrococcus sp. At1.</title>
        <authorList>
            <person name="Protasov E."/>
            <person name="Platt K."/>
            <person name="Poehlein A."/>
            <person name="Daniel R."/>
            <person name="Brune A."/>
        </authorList>
    </citation>
    <scope>NUCLEOTIDE SEQUENCE [LARGE SCALE GENOMIC DNA]</scope>
    <source>
        <strain evidence="1 2">At1</strain>
    </source>
</reference>
<proteinExistence type="predicted"/>
<dbReference type="RefSeq" id="WP_318785540.1">
    <property type="nucleotide sequence ID" value="NZ_JAWDKC010000012.1"/>
</dbReference>
<evidence type="ECO:0000313" key="1">
    <source>
        <dbReference type="EMBL" id="MDV0445117.1"/>
    </source>
</evidence>
<dbReference type="Proteomes" id="UP001272052">
    <property type="component" value="Unassembled WGS sequence"/>
</dbReference>
<name>A0ABU3VNY4_9EURY</name>
<sequence>MVTEISKQSLSLTGSDFNELSDMLLNAKDTVFSYHLTEFTGSVSSLTLRRSLELNLRYEDGLYILANDELNLFSFSDSLKTAVSDIEQYLLFLWEEYVLEDEANLTPESIQLKKTLQEILQISQEMESKKS</sequence>
<dbReference type="EMBL" id="JAWDKC010000012">
    <property type="protein sequence ID" value="MDV0445117.1"/>
    <property type="molecule type" value="Genomic_DNA"/>
</dbReference>
<organism evidence="1 2">
    <name type="scientific">Methanimicrococcus hacksteinii</name>
    <dbReference type="NCBI Taxonomy" id="3028293"/>
    <lineage>
        <taxon>Archaea</taxon>
        <taxon>Methanobacteriati</taxon>
        <taxon>Methanobacteriota</taxon>
        <taxon>Stenosarchaea group</taxon>
        <taxon>Methanomicrobia</taxon>
        <taxon>Methanosarcinales</taxon>
        <taxon>Methanosarcinaceae</taxon>
        <taxon>Methanimicrococcus</taxon>
    </lineage>
</organism>
<evidence type="ECO:0000313" key="2">
    <source>
        <dbReference type="Proteomes" id="UP001272052"/>
    </source>
</evidence>
<accession>A0ABU3VNY4</accession>
<gene>
    <name evidence="1" type="ORF">MmiAt1_06740</name>
</gene>
<keyword evidence="2" id="KW-1185">Reference proteome</keyword>
<protein>
    <submittedName>
        <fullName evidence="1">Uncharacterized protein</fullName>
    </submittedName>
</protein>
<comment type="caution">
    <text evidence="1">The sequence shown here is derived from an EMBL/GenBank/DDBJ whole genome shotgun (WGS) entry which is preliminary data.</text>
</comment>